<reference evidence="5" key="1">
    <citation type="submission" date="2018-06" db="EMBL/GenBank/DDBJ databases">
        <authorList>
            <person name="Feng T."/>
            <person name="Jeon C.O."/>
        </authorList>
    </citation>
    <scope>NUCLEOTIDE SEQUENCE [LARGE SCALE GENOMIC DNA]</scope>
    <source>
        <strain evidence="5">S23</strain>
    </source>
</reference>
<proteinExistence type="inferred from homology"/>
<dbReference type="InterPro" id="IPR042183">
    <property type="entry name" value="MmgE/PrpD_sf_1"/>
</dbReference>
<dbReference type="SUPFAM" id="SSF103378">
    <property type="entry name" value="2-methylcitrate dehydratase PrpD"/>
    <property type="match status" value="1"/>
</dbReference>
<organism evidence="4 5">
    <name type="scientific">Cupriavidus lacunae</name>
    <dbReference type="NCBI Taxonomy" id="2666307"/>
    <lineage>
        <taxon>Bacteria</taxon>
        <taxon>Pseudomonadati</taxon>
        <taxon>Pseudomonadota</taxon>
        <taxon>Betaproteobacteria</taxon>
        <taxon>Burkholderiales</taxon>
        <taxon>Burkholderiaceae</taxon>
        <taxon>Cupriavidus</taxon>
    </lineage>
</organism>
<dbReference type="InterPro" id="IPR005656">
    <property type="entry name" value="MmgE_PrpD"/>
</dbReference>
<dbReference type="Gene3D" id="3.30.1330.120">
    <property type="entry name" value="2-methylcitrate dehydratase PrpD"/>
    <property type="match status" value="1"/>
</dbReference>
<comment type="similarity">
    <text evidence="1">Belongs to the PrpD family.</text>
</comment>
<comment type="caution">
    <text evidence="4">The sequence shown here is derived from an EMBL/GenBank/DDBJ whole genome shotgun (WGS) entry which is preliminary data.</text>
</comment>
<keyword evidence="5" id="KW-1185">Reference proteome</keyword>
<evidence type="ECO:0000313" key="5">
    <source>
        <dbReference type="Proteomes" id="UP000255165"/>
    </source>
</evidence>
<evidence type="ECO:0008006" key="6">
    <source>
        <dbReference type="Google" id="ProtNLM"/>
    </source>
</evidence>
<dbReference type="Pfam" id="PF19305">
    <property type="entry name" value="MmgE_PrpD_C"/>
    <property type="match status" value="1"/>
</dbReference>
<dbReference type="AlphaFoldDB" id="A0A370NLM3"/>
<protein>
    <recommendedName>
        <fullName evidence="6">MmgE/PrpD family protein</fullName>
    </recommendedName>
</protein>
<evidence type="ECO:0000313" key="4">
    <source>
        <dbReference type="EMBL" id="RDK06509.1"/>
    </source>
</evidence>
<dbReference type="EMBL" id="QKWJ01000061">
    <property type="protein sequence ID" value="RDK06509.1"/>
    <property type="molecule type" value="Genomic_DNA"/>
</dbReference>
<dbReference type="RefSeq" id="WP_115215076.1">
    <property type="nucleotide sequence ID" value="NZ_QKWJ01000061.1"/>
</dbReference>
<evidence type="ECO:0000259" key="2">
    <source>
        <dbReference type="Pfam" id="PF03972"/>
    </source>
</evidence>
<dbReference type="Pfam" id="PF03972">
    <property type="entry name" value="MmgE_PrpD_N"/>
    <property type="match status" value="1"/>
</dbReference>
<dbReference type="Gene3D" id="1.10.4100.10">
    <property type="entry name" value="2-methylcitrate dehydratase PrpD"/>
    <property type="match status" value="1"/>
</dbReference>
<dbReference type="InterPro" id="IPR045336">
    <property type="entry name" value="MmgE_PrpD_N"/>
</dbReference>
<dbReference type="PANTHER" id="PTHR16943">
    <property type="entry name" value="2-METHYLCITRATE DEHYDRATASE-RELATED"/>
    <property type="match status" value="1"/>
</dbReference>
<dbReference type="InterPro" id="IPR045337">
    <property type="entry name" value="MmgE_PrpD_C"/>
</dbReference>
<accession>A0A370NLM3</accession>
<dbReference type="InterPro" id="IPR036148">
    <property type="entry name" value="MmgE/PrpD_sf"/>
</dbReference>
<dbReference type="Proteomes" id="UP000255165">
    <property type="component" value="Unassembled WGS sequence"/>
</dbReference>
<evidence type="ECO:0000256" key="1">
    <source>
        <dbReference type="ARBA" id="ARBA00006174"/>
    </source>
</evidence>
<gene>
    <name evidence="4" type="ORF">DN412_31030</name>
</gene>
<feature type="domain" description="MmgE/PrpD N-terminal" evidence="2">
    <location>
        <begin position="6"/>
        <end position="240"/>
    </location>
</feature>
<dbReference type="GO" id="GO:0016829">
    <property type="term" value="F:lyase activity"/>
    <property type="evidence" value="ECO:0007669"/>
    <property type="project" value="InterPro"/>
</dbReference>
<name>A0A370NLM3_9BURK</name>
<dbReference type="PANTHER" id="PTHR16943:SF8">
    <property type="entry name" value="2-METHYLCITRATE DEHYDRATASE"/>
    <property type="match status" value="1"/>
</dbReference>
<sequence>MDSLTQQLVELAHDTRYHTLGTETVHECKRRLIDTIACAMGSFDHPLSVSMRELASHYHGTPGAGIWGTTSRTTPEMAAFVNGVMLRVGENSDTYIGKGGGGHPSDMISGMVAAADACGANGRALVEAVVIGYDVYCRLMDASNLGEKGFDQVVHVVLGTVLGVGKLFGLTAVQMHHAVALAIAPNMALRQTRHGQLSHWKGCAGANAVRNAIFAAALAKRGVEGPASIFDGKQGLCSVTGNFAWPALEEFRSHRMITRTSIKPLPVCYHTQSAALAALELHTKLNLGEVDDIHVETYKTAVDMAAGDAGQWTPRTPESADHSLPFVVATALERGRVEPNCFHADELCHPGVLRLMAKVRVTEDQALSRLWPESAAARVTVRGASGREVSSEVLYPKGHIRNPMSDAEISAKFVALFGPRSGAGACDRALKALWEIDESDDLNTDLLVPLSLQAV</sequence>
<feature type="domain" description="MmgE/PrpD C-terminal" evidence="3">
    <location>
        <begin position="266"/>
        <end position="435"/>
    </location>
</feature>
<evidence type="ECO:0000259" key="3">
    <source>
        <dbReference type="Pfam" id="PF19305"/>
    </source>
</evidence>
<dbReference type="InterPro" id="IPR042188">
    <property type="entry name" value="MmgE/PrpD_sf_2"/>
</dbReference>